<reference evidence="3" key="1">
    <citation type="submission" date="2025-08" db="UniProtKB">
        <authorList>
            <consortium name="RefSeq"/>
        </authorList>
    </citation>
    <scope>IDENTIFICATION</scope>
</reference>
<dbReference type="Proteomes" id="UP000322000">
    <property type="component" value="Chromosome 21"/>
</dbReference>
<dbReference type="AlphaFoldDB" id="A0A7E5WN60"/>
<keyword evidence="1" id="KW-0732">Signal</keyword>
<name>A0A7E5WN60_TRINI</name>
<dbReference type="GeneID" id="113504206"/>
<feature type="signal peptide" evidence="1">
    <location>
        <begin position="1"/>
        <end position="15"/>
    </location>
</feature>
<dbReference type="KEGG" id="tnl:113504206"/>
<evidence type="ECO:0000313" key="2">
    <source>
        <dbReference type="Proteomes" id="UP000322000"/>
    </source>
</evidence>
<dbReference type="OrthoDB" id="7492344at2759"/>
<proteinExistence type="predicted"/>
<accession>A0A7E5WN60</accession>
<organism evidence="2 3">
    <name type="scientific">Trichoplusia ni</name>
    <name type="common">Cabbage looper</name>
    <dbReference type="NCBI Taxonomy" id="7111"/>
    <lineage>
        <taxon>Eukaryota</taxon>
        <taxon>Metazoa</taxon>
        <taxon>Ecdysozoa</taxon>
        <taxon>Arthropoda</taxon>
        <taxon>Hexapoda</taxon>
        <taxon>Insecta</taxon>
        <taxon>Pterygota</taxon>
        <taxon>Neoptera</taxon>
        <taxon>Endopterygota</taxon>
        <taxon>Lepidoptera</taxon>
        <taxon>Glossata</taxon>
        <taxon>Ditrysia</taxon>
        <taxon>Noctuoidea</taxon>
        <taxon>Noctuidae</taxon>
        <taxon>Plusiinae</taxon>
        <taxon>Trichoplusia</taxon>
    </lineage>
</organism>
<keyword evidence="2" id="KW-1185">Reference proteome</keyword>
<evidence type="ECO:0000313" key="3">
    <source>
        <dbReference type="RefSeq" id="XP_026742183.1"/>
    </source>
</evidence>
<protein>
    <submittedName>
        <fullName evidence="3">Pupal cuticle protein PCP52-like</fullName>
    </submittedName>
</protein>
<feature type="chain" id="PRO_5028951386" evidence="1">
    <location>
        <begin position="16"/>
        <end position="201"/>
    </location>
</feature>
<dbReference type="RefSeq" id="XP_026742183.1">
    <property type="nucleotide sequence ID" value="XM_026886382.1"/>
</dbReference>
<dbReference type="InParanoid" id="A0A7E5WN60"/>
<evidence type="ECO:0000256" key="1">
    <source>
        <dbReference type="SAM" id="SignalP"/>
    </source>
</evidence>
<gene>
    <name evidence="3" type="primary">LOC113504206</name>
</gene>
<sequence>MRVLIVAAFLACAAAAPSGLLAAPYGHGLIGHAGLAVAHAAPYAAVAHATPLAVAHAPVAVAHAAPALPTISPGDIAGAAIDAHVEASDHVRAASDAAREYHDQASELQGRAINAAEDHSWQAVNAIQTAEAQLDGAAAGVAPTLAKQLVGHSAVVAAAPVAYAAHGYAGHAYAAPAVAYAHAPLAVAHSAPVAFARGFYA</sequence>